<protein>
    <submittedName>
        <fullName evidence="2">DUF4861 domain-containing protein</fullName>
    </submittedName>
</protein>
<sequence>MKGKVTFFLLMLSLLSAGSVNAQNLKKEFPKSFTITVSNPLHQQREDVMVMVEGDEISKRVAAFNPQAFIVLDGKKEIPSQYNLKDSENKGIVVVLDKLAPKASQKLTIRYNENGVSNRNYTKRTQAELSHKVAGEFRDRKYIGGEFRNVDSLRVPAEHTDHSNFIRYEGPGWESDKVGYRFYLDWRNGTDVFGKKTNDMVLQQVGQDGFDSYHNEQPWGMDVLKVGEALGVGTLAMFHNGKANRMAQTDSMISVITENGDVYSSIRTGYHGWKIAGMKLDVNSQLSIPAGSRMTHHQVRVKGGTPENLSTGIIKDKRTNLHTSPGSDNAWGYVASYGKQSLNGEGDNLGIAVLFSPKDLMEITEDKHSHVVKLKPSDNKVEYYFLAAWELEPEGIKTEEQFKQYLQKTAQELANPVQVRFASRPKL</sequence>
<dbReference type="RefSeq" id="WP_377483943.1">
    <property type="nucleotide sequence ID" value="NZ_JBHUOX010000006.1"/>
</dbReference>
<evidence type="ECO:0000313" key="3">
    <source>
        <dbReference type="Proteomes" id="UP001597641"/>
    </source>
</evidence>
<evidence type="ECO:0000256" key="1">
    <source>
        <dbReference type="SAM" id="SignalP"/>
    </source>
</evidence>
<dbReference type="Pfam" id="PF16153">
    <property type="entry name" value="DUF4861"/>
    <property type="match status" value="1"/>
</dbReference>
<keyword evidence="1" id="KW-0732">Signal</keyword>
<evidence type="ECO:0000313" key="2">
    <source>
        <dbReference type="EMBL" id="MFD3000681.1"/>
    </source>
</evidence>
<name>A0ABW6BUB2_9BACT</name>
<dbReference type="InterPro" id="IPR032342">
    <property type="entry name" value="DUF4861"/>
</dbReference>
<proteinExistence type="predicted"/>
<organism evidence="2 3">
    <name type="scientific">Pontibacter toksunensis</name>
    <dbReference type="NCBI Taxonomy" id="1332631"/>
    <lineage>
        <taxon>Bacteria</taxon>
        <taxon>Pseudomonadati</taxon>
        <taxon>Bacteroidota</taxon>
        <taxon>Cytophagia</taxon>
        <taxon>Cytophagales</taxon>
        <taxon>Hymenobacteraceae</taxon>
        <taxon>Pontibacter</taxon>
    </lineage>
</organism>
<feature type="signal peptide" evidence="1">
    <location>
        <begin position="1"/>
        <end position="22"/>
    </location>
</feature>
<reference evidence="3" key="1">
    <citation type="journal article" date="2019" name="Int. J. Syst. Evol. Microbiol.">
        <title>The Global Catalogue of Microorganisms (GCM) 10K type strain sequencing project: providing services to taxonomists for standard genome sequencing and annotation.</title>
        <authorList>
            <consortium name="The Broad Institute Genomics Platform"/>
            <consortium name="The Broad Institute Genome Sequencing Center for Infectious Disease"/>
            <person name="Wu L."/>
            <person name="Ma J."/>
        </authorList>
    </citation>
    <scope>NUCLEOTIDE SEQUENCE [LARGE SCALE GENOMIC DNA]</scope>
    <source>
        <strain evidence="3">KCTC 23984</strain>
    </source>
</reference>
<dbReference type="EMBL" id="JBHUOX010000006">
    <property type="protein sequence ID" value="MFD3000681.1"/>
    <property type="molecule type" value="Genomic_DNA"/>
</dbReference>
<gene>
    <name evidence="2" type="ORF">ACFS7Z_09945</name>
</gene>
<accession>A0ABW6BUB2</accession>
<keyword evidence="3" id="KW-1185">Reference proteome</keyword>
<dbReference type="Proteomes" id="UP001597641">
    <property type="component" value="Unassembled WGS sequence"/>
</dbReference>
<feature type="chain" id="PRO_5046952441" evidence="1">
    <location>
        <begin position="23"/>
        <end position="427"/>
    </location>
</feature>
<comment type="caution">
    <text evidence="2">The sequence shown here is derived from an EMBL/GenBank/DDBJ whole genome shotgun (WGS) entry which is preliminary data.</text>
</comment>